<evidence type="ECO:0000256" key="2">
    <source>
        <dbReference type="ARBA" id="ARBA00022491"/>
    </source>
</evidence>
<reference evidence="9 10" key="1">
    <citation type="submission" date="2024-01" db="EMBL/GenBank/DDBJ databases">
        <title>The genomes of 5 underutilized Papilionoideae crops provide insights into root nodulation and disease resistanc.</title>
        <authorList>
            <person name="Yuan L."/>
        </authorList>
    </citation>
    <scope>NUCLEOTIDE SEQUENCE [LARGE SCALE GENOMIC DNA]</scope>
    <source>
        <strain evidence="9">ZHUSHIDOU_FW_LH</strain>
        <tissue evidence="9">Leaf</tissue>
    </source>
</reference>
<keyword evidence="2 6" id="KW-0678">Repressor</keyword>
<sequence>MKWGEKKPSLASSSTSSSSHHHASPFHWLSKFKNMSIKHKAKQKSPSSIGSPRCSFVNGGRLYGGDDHDNDNALIMESFCEEEGHEDNRSNAMKHGKREGTPKLKKKDNGVGEETKLLNDKKVSHEMEEYNREKEYESLRRRFEKKAQTVLKEQLLKLEKESKEVEKDVMMKFESPTTICTPRTHSFVSSASSKDSSLRSIVENRVFNSQNFEKIERPSQKKLSYEGQSLRQIEELKIKTNKQKQLVHHVSREIQRRKPKHSKVRIYSPRLASKVEFCKIKALEDMRKARLKVKKKEMKEIVEETEGIDSFAVIKCSTDPKKDFRDSMIEMITEKQISQPEEMEELLACYLTLNADEYHDLIIKVFRQLWFDMKDGLCIKSDMSCYFGYD</sequence>
<dbReference type="Proteomes" id="UP001372338">
    <property type="component" value="Unassembled WGS sequence"/>
</dbReference>
<evidence type="ECO:0000256" key="5">
    <source>
        <dbReference type="ARBA" id="ARBA00023242"/>
    </source>
</evidence>
<comment type="caution">
    <text evidence="9">The sequence shown here is derived from an EMBL/GenBank/DDBJ whole genome shotgun (WGS) entry which is preliminary data.</text>
</comment>
<comment type="subcellular location">
    <subcellularLocation>
        <location evidence="1 6">Nucleus</location>
    </subcellularLocation>
</comment>
<evidence type="ECO:0000256" key="7">
    <source>
        <dbReference type="SAM" id="MobiDB-lite"/>
    </source>
</evidence>
<evidence type="ECO:0000259" key="8">
    <source>
        <dbReference type="PROSITE" id="PS51754"/>
    </source>
</evidence>
<dbReference type="AlphaFoldDB" id="A0AAN9E3G5"/>
<evidence type="ECO:0000313" key="10">
    <source>
        <dbReference type="Proteomes" id="UP001372338"/>
    </source>
</evidence>
<organism evidence="9 10">
    <name type="scientific">Crotalaria pallida</name>
    <name type="common">Smooth rattlebox</name>
    <name type="synonym">Crotalaria striata</name>
    <dbReference type="NCBI Taxonomy" id="3830"/>
    <lineage>
        <taxon>Eukaryota</taxon>
        <taxon>Viridiplantae</taxon>
        <taxon>Streptophyta</taxon>
        <taxon>Embryophyta</taxon>
        <taxon>Tracheophyta</taxon>
        <taxon>Spermatophyta</taxon>
        <taxon>Magnoliopsida</taxon>
        <taxon>eudicotyledons</taxon>
        <taxon>Gunneridae</taxon>
        <taxon>Pentapetalae</taxon>
        <taxon>rosids</taxon>
        <taxon>fabids</taxon>
        <taxon>Fabales</taxon>
        <taxon>Fabaceae</taxon>
        <taxon>Papilionoideae</taxon>
        <taxon>50 kb inversion clade</taxon>
        <taxon>genistoids sensu lato</taxon>
        <taxon>core genistoids</taxon>
        <taxon>Crotalarieae</taxon>
        <taxon>Crotalaria</taxon>
    </lineage>
</organism>
<dbReference type="PANTHER" id="PTHR33057:SF205">
    <property type="entry name" value="TRANSCRIPTION REPRESSOR"/>
    <property type="match status" value="1"/>
</dbReference>
<accession>A0AAN9E3G5</accession>
<evidence type="ECO:0000256" key="6">
    <source>
        <dbReference type="RuleBase" id="RU367028"/>
    </source>
</evidence>
<feature type="region of interest" description="Disordered" evidence="7">
    <location>
        <begin position="82"/>
        <end position="116"/>
    </location>
</feature>
<feature type="region of interest" description="Disordered" evidence="7">
    <location>
        <begin position="1"/>
        <end position="24"/>
    </location>
</feature>
<evidence type="ECO:0000256" key="1">
    <source>
        <dbReference type="ARBA" id="ARBA00004123"/>
    </source>
</evidence>
<dbReference type="GO" id="GO:0005634">
    <property type="term" value="C:nucleus"/>
    <property type="evidence" value="ECO:0007669"/>
    <property type="project" value="UniProtKB-SubCell"/>
</dbReference>
<keyword evidence="10" id="KW-1185">Reference proteome</keyword>
<gene>
    <name evidence="9" type="ORF">RIF29_40406</name>
</gene>
<feature type="domain" description="OVATE" evidence="8">
    <location>
        <begin position="313"/>
        <end position="372"/>
    </location>
</feature>
<dbReference type="PROSITE" id="PS51754">
    <property type="entry name" value="OVATE"/>
    <property type="match status" value="1"/>
</dbReference>
<keyword evidence="5 6" id="KW-0539">Nucleus</keyword>
<dbReference type="NCBIfam" id="TIGR01568">
    <property type="entry name" value="A_thal_3678"/>
    <property type="match status" value="1"/>
</dbReference>
<protein>
    <recommendedName>
        <fullName evidence="6">Transcription repressor</fullName>
    </recommendedName>
    <alternativeName>
        <fullName evidence="6">Ovate family protein</fullName>
    </alternativeName>
</protein>
<evidence type="ECO:0000313" key="9">
    <source>
        <dbReference type="EMBL" id="KAK7245559.1"/>
    </source>
</evidence>
<dbReference type="InterPro" id="IPR038933">
    <property type="entry name" value="Ovate"/>
</dbReference>
<proteinExistence type="predicted"/>
<evidence type="ECO:0000256" key="4">
    <source>
        <dbReference type="ARBA" id="ARBA00023163"/>
    </source>
</evidence>
<dbReference type="InterPro" id="IPR006458">
    <property type="entry name" value="Ovate_C"/>
</dbReference>
<evidence type="ECO:0000256" key="3">
    <source>
        <dbReference type="ARBA" id="ARBA00023015"/>
    </source>
</evidence>
<feature type="compositionally biased region" description="Low complexity" evidence="7">
    <location>
        <begin position="9"/>
        <end position="18"/>
    </location>
</feature>
<keyword evidence="3 6" id="KW-0805">Transcription regulation</keyword>
<dbReference type="Pfam" id="PF04844">
    <property type="entry name" value="Ovate"/>
    <property type="match status" value="1"/>
</dbReference>
<dbReference type="EMBL" id="JAYWIO010000008">
    <property type="protein sequence ID" value="KAK7245559.1"/>
    <property type="molecule type" value="Genomic_DNA"/>
</dbReference>
<dbReference type="PANTHER" id="PTHR33057">
    <property type="entry name" value="TRANSCRIPTION REPRESSOR OFP7-RELATED"/>
    <property type="match status" value="1"/>
</dbReference>
<keyword evidence="4 6" id="KW-0804">Transcription</keyword>
<dbReference type="GO" id="GO:0045892">
    <property type="term" value="P:negative regulation of DNA-templated transcription"/>
    <property type="evidence" value="ECO:0007669"/>
    <property type="project" value="UniProtKB-UniRule"/>
</dbReference>
<comment type="function">
    <text evidence="6">Transcriptional repressor that regulates multiple aspects of plant growth and development.</text>
</comment>
<name>A0AAN9E3G5_CROPI</name>
<feature type="compositionally biased region" description="Basic and acidic residues" evidence="7">
    <location>
        <begin position="98"/>
        <end position="116"/>
    </location>
</feature>